<dbReference type="GeneID" id="25909140"/>
<dbReference type="RefSeq" id="XP_014152860.1">
    <property type="nucleotide sequence ID" value="XM_014297385.1"/>
</dbReference>
<gene>
    <name evidence="1" type="ORF">SARC_08636</name>
</gene>
<organism evidence="1 2">
    <name type="scientific">Sphaeroforma arctica JP610</name>
    <dbReference type="NCBI Taxonomy" id="667725"/>
    <lineage>
        <taxon>Eukaryota</taxon>
        <taxon>Ichthyosporea</taxon>
        <taxon>Ichthyophonida</taxon>
        <taxon>Sphaeroforma</taxon>
    </lineage>
</organism>
<accession>A0A0L0FSK2</accession>
<name>A0A0L0FSK2_9EUKA</name>
<dbReference type="EMBL" id="KQ242390">
    <property type="protein sequence ID" value="KNC78958.1"/>
    <property type="molecule type" value="Genomic_DNA"/>
</dbReference>
<reference evidence="1 2" key="1">
    <citation type="submission" date="2011-02" db="EMBL/GenBank/DDBJ databases">
        <title>The Genome Sequence of Sphaeroforma arctica JP610.</title>
        <authorList>
            <consortium name="The Broad Institute Genome Sequencing Platform"/>
            <person name="Russ C."/>
            <person name="Cuomo C."/>
            <person name="Young S.K."/>
            <person name="Zeng Q."/>
            <person name="Gargeya S."/>
            <person name="Alvarado L."/>
            <person name="Berlin A."/>
            <person name="Chapman S.B."/>
            <person name="Chen Z."/>
            <person name="Freedman E."/>
            <person name="Gellesch M."/>
            <person name="Goldberg J."/>
            <person name="Griggs A."/>
            <person name="Gujja S."/>
            <person name="Heilman E."/>
            <person name="Heiman D."/>
            <person name="Howarth C."/>
            <person name="Mehta T."/>
            <person name="Neiman D."/>
            <person name="Pearson M."/>
            <person name="Roberts A."/>
            <person name="Saif S."/>
            <person name="Shea T."/>
            <person name="Shenoy N."/>
            <person name="Sisk P."/>
            <person name="Stolte C."/>
            <person name="Sykes S."/>
            <person name="White J."/>
            <person name="Yandava C."/>
            <person name="Burger G."/>
            <person name="Gray M.W."/>
            <person name="Holland P.W.H."/>
            <person name="King N."/>
            <person name="Lang F.B.F."/>
            <person name="Roger A.J."/>
            <person name="Ruiz-Trillo I."/>
            <person name="Haas B."/>
            <person name="Nusbaum C."/>
            <person name="Birren B."/>
        </authorList>
    </citation>
    <scope>NUCLEOTIDE SEQUENCE [LARGE SCALE GENOMIC DNA]</scope>
    <source>
        <strain evidence="1 2">JP610</strain>
    </source>
</reference>
<dbReference type="Proteomes" id="UP000054560">
    <property type="component" value="Unassembled WGS sequence"/>
</dbReference>
<dbReference type="AlphaFoldDB" id="A0A0L0FSK2"/>
<keyword evidence="2" id="KW-1185">Reference proteome</keyword>
<evidence type="ECO:0000313" key="1">
    <source>
        <dbReference type="EMBL" id="KNC78958.1"/>
    </source>
</evidence>
<sequence>MSDGSHSTFLRAELKPHVEKLSEQEEQRSVVRYRPHGPYEEWLMYHSPLTERQDATVKRLVMPCIVRSRRELGQ</sequence>
<evidence type="ECO:0000313" key="2">
    <source>
        <dbReference type="Proteomes" id="UP000054560"/>
    </source>
</evidence>
<protein>
    <submittedName>
        <fullName evidence="1">Uncharacterized protein</fullName>
    </submittedName>
</protein>
<feature type="non-terminal residue" evidence="1">
    <location>
        <position position="74"/>
    </location>
</feature>
<proteinExistence type="predicted"/>